<comment type="caution">
    <text evidence="1">The sequence shown here is derived from an EMBL/GenBank/DDBJ whole genome shotgun (WGS) entry which is preliminary data.</text>
</comment>
<dbReference type="InterPro" id="IPR052709">
    <property type="entry name" value="Transposase-MT_Hybrid"/>
</dbReference>
<gene>
    <name evidence="1" type="ORF">EDS130_LOCUS43172</name>
</gene>
<protein>
    <recommendedName>
        <fullName evidence="3">Transposase</fullName>
    </recommendedName>
</protein>
<accession>A0A815U6I7</accession>
<dbReference type="Gene3D" id="3.30.420.10">
    <property type="entry name" value="Ribonuclease H-like superfamily/Ribonuclease H"/>
    <property type="match status" value="1"/>
</dbReference>
<dbReference type="AlphaFoldDB" id="A0A815U6I7"/>
<sequence>MIKTRAELNIPPSVIHDELSSAYDDQAPSLRTVQRWCKSFREGREEIEDEIRSGRPITETTDENIEEVRLLIDDDPYITIEEVQEETDLTYGTVQRIISEHLKLRKLTARYVPKDLNDFQRAERVRICKENLAKFQKGTWRLCDVITGDESWFYHQQLRRKSSNAAWVARGDPPPTVTRRRKFAPKTLFSIFFKSNGPVLIHHIPKGQTVNRHYYMNNCLQPLVDEMKCQRPLCGTRGIIIHHDNGSPHVHTDVINYLESQGIIIMPHPPYSLDLAPCDFWLFDLIKENLNDQNNSEALHSAVTEFMNSLSKEEYKKNFR</sequence>
<dbReference type="EMBL" id="CAJNOJ010000686">
    <property type="protein sequence ID" value="CAF1509858.1"/>
    <property type="molecule type" value="Genomic_DNA"/>
</dbReference>
<dbReference type="Proteomes" id="UP000663852">
    <property type="component" value="Unassembled WGS sequence"/>
</dbReference>
<evidence type="ECO:0000313" key="1">
    <source>
        <dbReference type="EMBL" id="CAF1509858.1"/>
    </source>
</evidence>
<evidence type="ECO:0008006" key="3">
    <source>
        <dbReference type="Google" id="ProtNLM"/>
    </source>
</evidence>
<reference evidence="1" key="1">
    <citation type="submission" date="2021-02" db="EMBL/GenBank/DDBJ databases">
        <authorList>
            <person name="Nowell W R."/>
        </authorList>
    </citation>
    <scope>NUCLEOTIDE SEQUENCE</scope>
</reference>
<dbReference type="PANTHER" id="PTHR46060">
    <property type="entry name" value="MARINER MOS1 TRANSPOSASE-LIKE PROTEIN"/>
    <property type="match status" value="1"/>
</dbReference>
<name>A0A815U6I7_ADIRI</name>
<proteinExistence type="predicted"/>
<dbReference type="OrthoDB" id="616263at2759"/>
<dbReference type="PANTHER" id="PTHR46060:SF1">
    <property type="entry name" value="MARINER MOS1 TRANSPOSASE-LIKE PROTEIN"/>
    <property type="match status" value="1"/>
</dbReference>
<evidence type="ECO:0000313" key="2">
    <source>
        <dbReference type="Proteomes" id="UP000663852"/>
    </source>
</evidence>
<dbReference type="InterPro" id="IPR001888">
    <property type="entry name" value="Transposase_1"/>
</dbReference>
<dbReference type="Pfam" id="PF01359">
    <property type="entry name" value="Transposase_1"/>
    <property type="match status" value="1"/>
</dbReference>
<organism evidence="1 2">
    <name type="scientific">Adineta ricciae</name>
    <name type="common">Rotifer</name>
    <dbReference type="NCBI Taxonomy" id="249248"/>
    <lineage>
        <taxon>Eukaryota</taxon>
        <taxon>Metazoa</taxon>
        <taxon>Spiralia</taxon>
        <taxon>Gnathifera</taxon>
        <taxon>Rotifera</taxon>
        <taxon>Eurotatoria</taxon>
        <taxon>Bdelloidea</taxon>
        <taxon>Adinetida</taxon>
        <taxon>Adinetidae</taxon>
        <taxon>Adineta</taxon>
    </lineage>
</organism>
<dbReference type="InterPro" id="IPR036397">
    <property type="entry name" value="RNaseH_sf"/>
</dbReference>
<dbReference type="GO" id="GO:0003676">
    <property type="term" value="F:nucleic acid binding"/>
    <property type="evidence" value="ECO:0007669"/>
    <property type="project" value="InterPro"/>
</dbReference>